<comment type="caution">
    <text evidence="2">The sequence shown here is derived from an EMBL/GenBank/DDBJ whole genome shotgun (WGS) entry which is preliminary data.</text>
</comment>
<evidence type="ECO:0000313" key="2">
    <source>
        <dbReference type="EMBL" id="GAK46137.1"/>
    </source>
</evidence>
<dbReference type="PANTHER" id="PTHR43372">
    <property type="entry name" value="FATTY-ACID AMIDE HYDROLASE"/>
    <property type="match status" value="1"/>
</dbReference>
<sequence>MGASQMGASRSDWHFQPAYRLLQALERGQTSSAELVDYFQTRAETHNPALNAIVDQDFGAAKAQAEAADAARKRGQNWGPLHGLPMTIKDALEVAGMKAVGGAPQFAGHRPARHAEAVQRIVNAGAIIFGKTNVPFLSGDLQTYNEVYGTTNNPWDLSCGPGGSSGGAAAALAGGLTPLELGSDIGGSIRTPAHLCGVFGHKPTFGIVPKRGHIPPEPGALGEGDLSVVGPLGLSAQDLALLLGIVAGPNEAQSKGFTLNLPRPRATSPKGLRVATWFEDPFCEIDKESTALFTEAAKALEADGAIIDWEARPDFTLAEITEAYLMLLHANVASRMPAHVKERWEKLKAEGDPADKSHAMLQARGGTLSYADWLIWHEKREQLRAKWAEFFTRYDVVLAPVLMRPAFAHDHTSNWHARTLEVNGKSRPYMDVLIWAGPAVLCHLPASVAPVGLTQKGLPVGIQIIGPHLEDYTTIAVAGMLEQALGGFKPPKGF</sequence>
<dbReference type="InterPro" id="IPR036928">
    <property type="entry name" value="AS_sf"/>
</dbReference>
<dbReference type="InterPro" id="IPR023631">
    <property type="entry name" value="Amidase_dom"/>
</dbReference>
<evidence type="ECO:0000259" key="1">
    <source>
        <dbReference type="Pfam" id="PF01425"/>
    </source>
</evidence>
<proteinExistence type="predicted"/>
<dbReference type="PANTHER" id="PTHR43372:SF4">
    <property type="entry name" value="FATTY-ACID AMIDE HYDROLASE 2"/>
    <property type="match status" value="1"/>
</dbReference>
<dbReference type="GO" id="GO:0012505">
    <property type="term" value="C:endomembrane system"/>
    <property type="evidence" value="ECO:0007669"/>
    <property type="project" value="TreeGrafter"/>
</dbReference>
<accession>A0A081BDL9</accession>
<name>A0A081BDL9_9HYPH</name>
<evidence type="ECO:0000313" key="3">
    <source>
        <dbReference type="Proteomes" id="UP000028702"/>
    </source>
</evidence>
<keyword evidence="3" id="KW-1185">Reference proteome</keyword>
<dbReference type="PIRSF" id="PIRSF001221">
    <property type="entry name" value="Amidase_fungi"/>
    <property type="match status" value="1"/>
</dbReference>
<dbReference type="InterPro" id="IPR052739">
    <property type="entry name" value="FAAH2"/>
</dbReference>
<dbReference type="Proteomes" id="UP000028702">
    <property type="component" value="Unassembled WGS sequence"/>
</dbReference>
<feature type="domain" description="Amidase" evidence="1">
    <location>
        <begin position="34"/>
        <end position="474"/>
    </location>
</feature>
<dbReference type="EMBL" id="BBIO01000015">
    <property type="protein sequence ID" value="GAK46137.1"/>
    <property type="molecule type" value="Genomic_DNA"/>
</dbReference>
<dbReference type="eggNOG" id="COG0154">
    <property type="taxonomic scope" value="Bacteria"/>
</dbReference>
<dbReference type="NCBIfam" id="NF004816">
    <property type="entry name" value="PRK06170.1"/>
    <property type="match status" value="1"/>
</dbReference>
<dbReference type="SUPFAM" id="SSF75304">
    <property type="entry name" value="Amidase signature (AS) enzymes"/>
    <property type="match status" value="1"/>
</dbReference>
<dbReference type="AlphaFoldDB" id="A0A081BDL9"/>
<reference evidence="2 3" key="1">
    <citation type="submission" date="2014-07" db="EMBL/GenBank/DDBJ databases">
        <title>Tepidicaulis marinum gen. nov., sp. nov., a novel marine bacterium denitrifying nitrate to nitrous oxide strictly under microaerobic conditions.</title>
        <authorList>
            <person name="Takeuchi M."/>
            <person name="Yamagishi T."/>
            <person name="Kamagata Y."/>
            <person name="Oshima K."/>
            <person name="Hattori M."/>
            <person name="Katayama T."/>
            <person name="Hanada S."/>
            <person name="Tamaki H."/>
            <person name="Marumo K."/>
            <person name="Maeda H."/>
            <person name="Nedachi M."/>
            <person name="Iwasaki W."/>
            <person name="Suwa Y."/>
            <person name="Sakata S."/>
        </authorList>
    </citation>
    <scope>NUCLEOTIDE SEQUENCE [LARGE SCALE GENOMIC DNA]</scope>
    <source>
        <strain evidence="2 3">MA2</strain>
    </source>
</reference>
<dbReference type="Gene3D" id="3.90.1300.10">
    <property type="entry name" value="Amidase signature (AS) domain"/>
    <property type="match status" value="1"/>
</dbReference>
<gene>
    <name evidence="2" type="ORF">M2A_2636</name>
</gene>
<organism evidence="2 3">
    <name type="scientific">Tepidicaulis marinus</name>
    <dbReference type="NCBI Taxonomy" id="1333998"/>
    <lineage>
        <taxon>Bacteria</taxon>
        <taxon>Pseudomonadati</taxon>
        <taxon>Pseudomonadota</taxon>
        <taxon>Alphaproteobacteria</taxon>
        <taxon>Hyphomicrobiales</taxon>
        <taxon>Parvibaculaceae</taxon>
        <taxon>Tepidicaulis</taxon>
    </lineage>
</organism>
<dbReference type="STRING" id="1333998.M2A_2636"/>
<dbReference type="RefSeq" id="WP_197052935.1">
    <property type="nucleotide sequence ID" value="NZ_BBIO01000015.1"/>
</dbReference>
<protein>
    <submittedName>
        <fullName evidence="2">Amidase</fullName>
    </submittedName>
</protein>
<dbReference type="Pfam" id="PF01425">
    <property type="entry name" value="Amidase"/>
    <property type="match status" value="1"/>
</dbReference>